<dbReference type="GO" id="GO:0016757">
    <property type="term" value="F:glycosyltransferase activity"/>
    <property type="evidence" value="ECO:0007669"/>
    <property type="project" value="UniProtKB-KW"/>
</dbReference>
<proteinExistence type="predicted"/>
<dbReference type="InterPro" id="IPR028098">
    <property type="entry name" value="Glyco_trans_4-like_N"/>
</dbReference>
<dbReference type="EC" id="2.4.-.-" evidence="2"/>
<evidence type="ECO:0000313" key="2">
    <source>
        <dbReference type="EMBL" id="MBX7483371.1"/>
    </source>
</evidence>
<keyword evidence="3" id="KW-1185">Reference proteome</keyword>
<reference evidence="2 3" key="1">
    <citation type="submission" date="2021-08" db="EMBL/GenBank/DDBJ databases">
        <title>Comparative Genomics Analysis of the Genus Qipengyuania Reveals Extensive Genetic Diversity and Metabolic Versatility, Including the Description of Fifteen Novel Species.</title>
        <authorList>
            <person name="Liu Y."/>
        </authorList>
    </citation>
    <scope>NUCLEOTIDE SEQUENCE [LARGE SCALE GENOMIC DNA]</scope>
    <source>
        <strain evidence="2 3">6D47A</strain>
    </source>
</reference>
<dbReference type="Proteomes" id="UP000755104">
    <property type="component" value="Unassembled WGS sequence"/>
</dbReference>
<dbReference type="EMBL" id="JAIGNO010000008">
    <property type="protein sequence ID" value="MBX7483371.1"/>
    <property type="molecule type" value="Genomic_DNA"/>
</dbReference>
<organism evidence="2 3">
    <name type="scientific">Qipengyuania qiaonensis</name>
    <dbReference type="NCBI Taxonomy" id="2867240"/>
    <lineage>
        <taxon>Bacteria</taxon>
        <taxon>Pseudomonadati</taxon>
        <taxon>Pseudomonadota</taxon>
        <taxon>Alphaproteobacteria</taxon>
        <taxon>Sphingomonadales</taxon>
        <taxon>Erythrobacteraceae</taxon>
        <taxon>Qipengyuania</taxon>
    </lineage>
</organism>
<sequence>MKVLHVITGLNIGGAENMLAKLIEQGGADEAVVLSLLSPGPIAERITARGVSVHSLGMRRGIVGPGAMLRLPRLVETIAPDLIHGWMYHGNLAASFARRRSRRKLPLVWNIRHSIPDLAMESRQTRVLLKLSARISGGPEAIVYNAYVSRDQHEAIGYSAERGMVVPNGFDTARFAPDPNARNAATAIFGLAEDAFRVACVARLHPMKDQARLVEAAAIARERGCDIHLVFVGHGLEDPPAELKRLIEKRIPADRVTTSGARTDVADWLPGIDLLAVPSAWGEAFPNVIGEALACGVPVVATDVGDSARIIGRNGLIVPPNDTDAMADAIIAMAARSASERAAMGAAGRERIVREYALANVAGRYEELHAACLEQMARNGKQ</sequence>
<gene>
    <name evidence="2" type="ORF">K3174_12590</name>
</gene>
<dbReference type="Gene3D" id="3.40.50.2000">
    <property type="entry name" value="Glycogen Phosphorylase B"/>
    <property type="match status" value="2"/>
</dbReference>
<keyword evidence="2" id="KW-0808">Transferase</keyword>
<keyword evidence="2" id="KW-0328">Glycosyltransferase</keyword>
<accession>A0ABS7J7S6</accession>
<dbReference type="RefSeq" id="WP_221559026.1">
    <property type="nucleotide sequence ID" value="NZ_JAIGNO010000008.1"/>
</dbReference>
<dbReference type="SUPFAM" id="SSF53756">
    <property type="entry name" value="UDP-Glycosyltransferase/glycogen phosphorylase"/>
    <property type="match status" value="1"/>
</dbReference>
<name>A0ABS7J7S6_9SPHN</name>
<feature type="domain" description="Glycosyltransferase subfamily 4-like N-terminal" evidence="1">
    <location>
        <begin position="12"/>
        <end position="174"/>
    </location>
</feature>
<evidence type="ECO:0000259" key="1">
    <source>
        <dbReference type="Pfam" id="PF13439"/>
    </source>
</evidence>
<dbReference type="Pfam" id="PF13439">
    <property type="entry name" value="Glyco_transf_4"/>
    <property type="match status" value="1"/>
</dbReference>
<evidence type="ECO:0000313" key="3">
    <source>
        <dbReference type="Proteomes" id="UP000755104"/>
    </source>
</evidence>
<protein>
    <submittedName>
        <fullName evidence="2">Glycosyltransferase</fullName>
        <ecNumber evidence="2">2.4.-.-</ecNumber>
    </submittedName>
</protein>
<comment type="caution">
    <text evidence="2">The sequence shown here is derived from an EMBL/GenBank/DDBJ whole genome shotgun (WGS) entry which is preliminary data.</text>
</comment>
<dbReference type="PANTHER" id="PTHR12526">
    <property type="entry name" value="GLYCOSYLTRANSFERASE"/>
    <property type="match status" value="1"/>
</dbReference>
<dbReference type="Pfam" id="PF13692">
    <property type="entry name" value="Glyco_trans_1_4"/>
    <property type="match status" value="1"/>
</dbReference>